<organism evidence="2 3">
    <name type="scientific">Coraliomargarita algicola</name>
    <dbReference type="NCBI Taxonomy" id="3092156"/>
    <lineage>
        <taxon>Bacteria</taxon>
        <taxon>Pseudomonadati</taxon>
        <taxon>Verrucomicrobiota</taxon>
        <taxon>Opitutia</taxon>
        <taxon>Puniceicoccales</taxon>
        <taxon>Coraliomargaritaceae</taxon>
        <taxon>Coraliomargarita</taxon>
    </lineage>
</organism>
<name>A0ABZ0RN88_9BACT</name>
<dbReference type="Gene3D" id="2.115.10.20">
    <property type="entry name" value="Glycosyl hydrolase domain, family 43"/>
    <property type="match status" value="2"/>
</dbReference>
<dbReference type="SUPFAM" id="SSF75005">
    <property type="entry name" value="Arabinanase/levansucrase/invertase"/>
    <property type="match status" value="1"/>
</dbReference>
<dbReference type="InterPro" id="IPR023296">
    <property type="entry name" value="Glyco_hydro_beta-prop_sf"/>
</dbReference>
<proteinExistence type="predicted"/>
<dbReference type="RefSeq" id="WP_319833093.1">
    <property type="nucleotide sequence ID" value="NZ_CP138858.1"/>
</dbReference>
<dbReference type="GO" id="GO:0016787">
    <property type="term" value="F:hydrolase activity"/>
    <property type="evidence" value="ECO:0007669"/>
    <property type="project" value="UniProtKB-KW"/>
</dbReference>
<dbReference type="CDD" id="cd08994">
    <property type="entry name" value="GH43_62_32_68_117_130-like"/>
    <property type="match status" value="1"/>
</dbReference>
<evidence type="ECO:0000256" key="1">
    <source>
        <dbReference type="SAM" id="SignalP"/>
    </source>
</evidence>
<feature type="chain" id="PRO_5045623926" evidence="1">
    <location>
        <begin position="23"/>
        <end position="357"/>
    </location>
</feature>
<reference evidence="2 3" key="1">
    <citation type="submission" date="2023-11" db="EMBL/GenBank/DDBJ databases">
        <title>Coraliomargarita sp. nov., isolated from marine algae.</title>
        <authorList>
            <person name="Lee J.K."/>
            <person name="Baek J.H."/>
            <person name="Kim J.M."/>
            <person name="Choi D.G."/>
            <person name="Jeon C.O."/>
        </authorList>
    </citation>
    <scope>NUCLEOTIDE SEQUENCE [LARGE SCALE GENOMIC DNA]</scope>
    <source>
        <strain evidence="2 3">J2-16</strain>
    </source>
</reference>
<evidence type="ECO:0000313" key="2">
    <source>
        <dbReference type="EMBL" id="WPJ96230.1"/>
    </source>
</evidence>
<accession>A0ABZ0RN88</accession>
<gene>
    <name evidence="2" type="ORF">SH580_00755</name>
</gene>
<dbReference type="EMBL" id="CP138858">
    <property type="protein sequence ID" value="WPJ96230.1"/>
    <property type="molecule type" value="Genomic_DNA"/>
</dbReference>
<sequence length="357" mass="39804">MMKLKYLLSAVLALGLLSQAAAGVEESKFVKSLTPGPFILPSEPGTWTWGMAPIYDEAGKVHIFNSIIDKKGKWTTHSKIAHWVADQPEGPYTLLGDVFVSDIASYHNPQVSKVGGSYVLVFLLNRHQDANGSKQEVGIATAQSLMGPWTESPHNPILKATAQNGEHASNPTFVVAPDGQYRIYYKTMTQREGKIYREISLATSDRIEGPYEVYEANPLISYADQQVDIEDPYAFYYNGMYYMILEDRQNVKGLLEGTHTGNPRPGGMRPGLIYQSRDGIDWGIPKVGYQTNEFYFGHKLARSERPHILWKDGQPDYLYLACHDDDSTAGYILKINGWEGESDESEDSAALVDLGTH</sequence>
<dbReference type="Proteomes" id="UP001324993">
    <property type="component" value="Chromosome"/>
</dbReference>
<feature type="signal peptide" evidence="1">
    <location>
        <begin position="1"/>
        <end position="22"/>
    </location>
</feature>
<keyword evidence="1" id="KW-0732">Signal</keyword>
<keyword evidence="3" id="KW-1185">Reference proteome</keyword>
<protein>
    <submittedName>
        <fullName evidence="2">Glycoside hydrolase family protein</fullName>
    </submittedName>
</protein>
<keyword evidence="2" id="KW-0378">Hydrolase</keyword>
<evidence type="ECO:0000313" key="3">
    <source>
        <dbReference type="Proteomes" id="UP001324993"/>
    </source>
</evidence>